<sequence>MCSSWGVQGAGPDPLMKQIRPWPVVVVPQSLSWRGRRVSPLVSSRGGGIHLGPLQSPPLIRRCSSELPKPGWRGGEIRRPIGGRGGGAPRMELKQNMGLSPSRGGPLPLPRTHLSSRPQGRVQPDRAGKMAATAPCSDPLRSSPSARPLDRAWSRQRGESGPSSGSRHRDMVKGPARPVVTKETSEQVTAGDGTELTSESVAAYTVTVTLKYMAEDEKPNVCTCLNVIASSQYGFILGMPVVSTHNPSIG</sequence>
<dbReference type="AlphaFoldDB" id="A0AAV7SW07"/>
<name>A0AAV7SW07_PLEWA</name>
<proteinExistence type="predicted"/>
<feature type="region of interest" description="Disordered" evidence="1">
    <location>
        <begin position="66"/>
        <end position="193"/>
    </location>
</feature>
<accession>A0AAV7SW07</accession>
<gene>
    <name evidence="2" type="ORF">NDU88_000110</name>
</gene>
<feature type="compositionally biased region" description="Basic and acidic residues" evidence="1">
    <location>
        <begin position="148"/>
        <end position="158"/>
    </location>
</feature>
<dbReference type="Proteomes" id="UP001066276">
    <property type="component" value="Chromosome 4_1"/>
</dbReference>
<protein>
    <submittedName>
        <fullName evidence="2">Uncharacterized protein</fullName>
    </submittedName>
</protein>
<evidence type="ECO:0000313" key="2">
    <source>
        <dbReference type="EMBL" id="KAJ1168161.1"/>
    </source>
</evidence>
<organism evidence="2 3">
    <name type="scientific">Pleurodeles waltl</name>
    <name type="common">Iberian ribbed newt</name>
    <dbReference type="NCBI Taxonomy" id="8319"/>
    <lineage>
        <taxon>Eukaryota</taxon>
        <taxon>Metazoa</taxon>
        <taxon>Chordata</taxon>
        <taxon>Craniata</taxon>
        <taxon>Vertebrata</taxon>
        <taxon>Euteleostomi</taxon>
        <taxon>Amphibia</taxon>
        <taxon>Batrachia</taxon>
        <taxon>Caudata</taxon>
        <taxon>Salamandroidea</taxon>
        <taxon>Salamandridae</taxon>
        <taxon>Pleurodelinae</taxon>
        <taxon>Pleurodeles</taxon>
    </lineage>
</organism>
<evidence type="ECO:0000313" key="3">
    <source>
        <dbReference type="Proteomes" id="UP001066276"/>
    </source>
</evidence>
<dbReference type="EMBL" id="JANPWB010000007">
    <property type="protein sequence ID" value="KAJ1168161.1"/>
    <property type="molecule type" value="Genomic_DNA"/>
</dbReference>
<evidence type="ECO:0000256" key="1">
    <source>
        <dbReference type="SAM" id="MobiDB-lite"/>
    </source>
</evidence>
<keyword evidence="3" id="KW-1185">Reference proteome</keyword>
<reference evidence="2" key="1">
    <citation type="journal article" date="2022" name="bioRxiv">
        <title>Sequencing and chromosome-scale assembly of the giantPleurodeles waltlgenome.</title>
        <authorList>
            <person name="Brown T."/>
            <person name="Elewa A."/>
            <person name="Iarovenko S."/>
            <person name="Subramanian E."/>
            <person name="Araus A.J."/>
            <person name="Petzold A."/>
            <person name="Susuki M."/>
            <person name="Suzuki K.-i.T."/>
            <person name="Hayashi T."/>
            <person name="Toyoda A."/>
            <person name="Oliveira C."/>
            <person name="Osipova E."/>
            <person name="Leigh N.D."/>
            <person name="Simon A."/>
            <person name="Yun M.H."/>
        </authorList>
    </citation>
    <scope>NUCLEOTIDE SEQUENCE</scope>
    <source>
        <strain evidence="2">20211129_DDA</strain>
        <tissue evidence="2">Liver</tissue>
    </source>
</reference>
<comment type="caution">
    <text evidence="2">The sequence shown here is derived from an EMBL/GenBank/DDBJ whole genome shotgun (WGS) entry which is preliminary data.</text>
</comment>